<sequence>LLTNPDYHIAPAEIYASLITPPTDSCAPDTVQYNNNLGTNGSITLNWTTIDQTSIPILPQLLTRDTSHQEERYVLSSKSTIMHVMSTGTFHADTEFIHEIPSYWQWSNGDSVVLVPDVPDLLTHVTVRLNLIS</sequence>
<evidence type="ECO:0000313" key="1">
    <source>
        <dbReference type="WBParaSite" id="GPUH_0000423901-mRNA-1"/>
    </source>
</evidence>
<protein>
    <submittedName>
        <fullName evidence="1">Fibronectin type-III domain-containing protein</fullName>
    </submittedName>
</protein>
<reference evidence="1" key="1">
    <citation type="submission" date="2016-06" db="UniProtKB">
        <authorList>
            <consortium name="WormBaseParasite"/>
        </authorList>
    </citation>
    <scope>IDENTIFICATION</scope>
</reference>
<dbReference type="AlphaFoldDB" id="A0A183D691"/>
<proteinExistence type="predicted"/>
<dbReference type="WBParaSite" id="GPUH_0000423901-mRNA-1">
    <property type="protein sequence ID" value="GPUH_0000423901-mRNA-1"/>
    <property type="gene ID" value="GPUH_0000423901"/>
</dbReference>
<name>A0A183D691_9BILA</name>
<organism evidence="1">
    <name type="scientific">Gongylonema pulchrum</name>
    <dbReference type="NCBI Taxonomy" id="637853"/>
    <lineage>
        <taxon>Eukaryota</taxon>
        <taxon>Metazoa</taxon>
        <taxon>Ecdysozoa</taxon>
        <taxon>Nematoda</taxon>
        <taxon>Chromadorea</taxon>
        <taxon>Rhabditida</taxon>
        <taxon>Spirurina</taxon>
        <taxon>Spiruromorpha</taxon>
        <taxon>Spiruroidea</taxon>
        <taxon>Gongylonematidae</taxon>
        <taxon>Gongylonema</taxon>
    </lineage>
</organism>
<accession>A0A183D691</accession>